<keyword evidence="10" id="KW-1185">Reference proteome</keyword>
<dbReference type="Pfam" id="PF00026">
    <property type="entry name" value="Asp"/>
    <property type="match status" value="1"/>
</dbReference>
<dbReference type="EMBL" id="JAAPAO010000733">
    <property type="protein sequence ID" value="KAF4654449.1"/>
    <property type="molecule type" value="Genomic_DNA"/>
</dbReference>
<feature type="domain" description="Peptidase A1" evidence="8">
    <location>
        <begin position="26"/>
        <end position="358"/>
    </location>
</feature>
<proteinExistence type="inferred from homology"/>
<dbReference type="PROSITE" id="PS51767">
    <property type="entry name" value="PEPTIDASE_A1"/>
    <property type="match status" value="1"/>
</dbReference>
<feature type="chain" id="PRO_5029677761" description="Peptidase A1 domain-containing protein" evidence="7">
    <location>
        <begin position="21"/>
        <end position="362"/>
    </location>
</feature>
<comment type="caution">
    <text evidence="9">The sequence shown here is derived from an EMBL/GenBank/DDBJ whole genome shotgun (WGS) entry which is preliminary data.</text>
</comment>
<organism evidence="9 10">
    <name type="scientific">Perkinsus chesapeaki</name>
    <name type="common">Clam parasite</name>
    <name type="synonym">Perkinsus andrewsi</name>
    <dbReference type="NCBI Taxonomy" id="330153"/>
    <lineage>
        <taxon>Eukaryota</taxon>
        <taxon>Sar</taxon>
        <taxon>Alveolata</taxon>
        <taxon>Perkinsozoa</taxon>
        <taxon>Perkinsea</taxon>
        <taxon>Perkinsida</taxon>
        <taxon>Perkinsidae</taxon>
        <taxon>Perkinsus</taxon>
    </lineage>
</organism>
<dbReference type="OrthoDB" id="1429392at2759"/>
<sequence>MQPPSTILFVLVGWYHSVSSQISLPFKDSIATGLSFDGQPLKMMLDTSLSGTYVVYKEWYEKTFGKGACKRSQGGCYSCPGECNPYSRERNVLTFLDGGSITSVIHEGMVKIGKYKLKMKFRLIIGYSAGAELPHWKPPNYLGLGFADSSNLETLPRSLYDKGIIKRYTISICSPSDPVFFQGTVILGEWKGLCRIKSDVTTIPMAQSHDLGHILSDLSSYGLVSSTGKTYTQHRVGAAEYDTGTVFLCLPRVIFEDFCNKIVSFAGPDVFLKTDDEGFWYITAKRRKNFPTLTFSVGDPRHPVIIRIPPERYAIRCNSKWCRLALLFWDGSQVILGRPFFTSYFSSYDLKSRTISIAEYHG</sequence>
<dbReference type="PANTHER" id="PTHR47965:SF12">
    <property type="entry name" value="ASPARTIC PROTEINASE 3-RELATED"/>
    <property type="match status" value="1"/>
</dbReference>
<dbReference type="GO" id="GO:0006508">
    <property type="term" value="P:proteolysis"/>
    <property type="evidence" value="ECO:0007669"/>
    <property type="project" value="UniProtKB-KW"/>
</dbReference>
<evidence type="ECO:0000256" key="4">
    <source>
        <dbReference type="ARBA" id="ARBA00022750"/>
    </source>
</evidence>
<comment type="similarity">
    <text evidence="1">Belongs to the peptidase A1 family.</text>
</comment>
<evidence type="ECO:0000256" key="5">
    <source>
        <dbReference type="ARBA" id="ARBA00022801"/>
    </source>
</evidence>
<dbReference type="InterPro" id="IPR021109">
    <property type="entry name" value="Peptidase_aspartic_dom_sf"/>
</dbReference>
<keyword evidence="3 7" id="KW-0732">Signal</keyword>
<keyword evidence="4" id="KW-0064">Aspartyl protease</keyword>
<dbReference type="GO" id="GO:0004190">
    <property type="term" value="F:aspartic-type endopeptidase activity"/>
    <property type="evidence" value="ECO:0007669"/>
    <property type="project" value="UniProtKB-KW"/>
</dbReference>
<name>A0A7J6L5J4_PERCH</name>
<reference evidence="9 10" key="1">
    <citation type="submission" date="2020-04" db="EMBL/GenBank/DDBJ databases">
        <title>Perkinsus chesapeaki whole genome sequence.</title>
        <authorList>
            <person name="Bogema D.R."/>
        </authorList>
    </citation>
    <scope>NUCLEOTIDE SEQUENCE [LARGE SCALE GENOMIC DNA]</scope>
    <source>
        <strain evidence="9">ATCC PRA-425</strain>
    </source>
</reference>
<evidence type="ECO:0000256" key="6">
    <source>
        <dbReference type="ARBA" id="ARBA00023145"/>
    </source>
</evidence>
<accession>A0A7J6L5J4</accession>
<dbReference type="SUPFAM" id="SSF50630">
    <property type="entry name" value="Acid proteases"/>
    <property type="match status" value="1"/>
</dbReference>
<dbReference type="Proteomes" id="UP000591131">
    <property type="component" value="Unassembled WGS sequence"/>
</dbReference>
<protein>
    <recommendedName>
        <fullName evidence="8">Peptidase A1 domain-containing protein</fullName>
    </recommendedName>
</protein>
<keyword evidence="5" id="KW-0378">Hydrolase</keyword>
<dbReference type="InterPro" id="IPR001461">
    <property type="entry name" value="Aspartic_peptidase_A1"/>
</dbReference>
<keyword evidence="2" id="KW-0645">Protease</keyword>
<feature type="signal peptide" evidence="7">
    <location>
        <begin position="1"/>
        <end position="20"/>
    </location>
</feature>
<dbReference type="InterPro" id="IPR033121">
    <property type="entry name" value="PEPTIDASE_A1"/>
</dbReference>
<evidence type="ECO:0000313" key="9">
    <source>
        <dbReference type="EMBL" id="KAF4654449.1"/>
    </source>
</evidence>
<dbReference type="PANTHER" id="PTHR47965">
    <property type="entry name" value="ASPARTYL PROTEASE-RELATED"/>
    <property type="match status" value="1"/>
</dbReference>
<evidence type="ECO:0000259" key="8">
    <source>
        <dbReference type="PROSITE" id="PS51767"/>
    </source>
</evidence>
<dbReference type="AlphaFoldDB" id="A0A7J6L5J4"/>
<evidence type="ECO:0000256" key="2">
    <source>
        <dbReference type="ARBA" id="ARBA00022670"/>
    </source>
</evidence>
<evidence type="ECO:0000313" key="10">
    <source>
        <dbReference type="Proteomes" id="UP000591131"/>
    </source>
</evidence>
<evidence type="ECO:0000256" key="3">
    <source>
        <dbReference type="ARBA" id="ARBA00022729"/>
    </source>
</evidence>
<evidence type="ECO:0000256" key="1">
    <source>
        <dbReference type="ARBA" id="ARBA00007447"/>
    </source>
</evidence>
<keyword evidence="6" id="KW-0865">Zymogen</keyword>
<gene>
    <name evidence="9" type="ORF">FOL47_009973</name>
</gene>
<dbReference type="Gene3D" id="2.40.70.10">
    <property type="entry name" value="Acid Proteases"/>
    <property type="match status" value="1"/>
</dbReference>
<evidence type="ECO:0000256" key="7">
    <source>
        <dbReference type="SAM" id="SignalP"/>
    </source>
</evidence>